<accession>A0A218YV55</accession>
<sequence>MNVIRNNSAAKPAVAKYRSKFLSMMKDKEPTHEQADNVAAMIGFQSNDNIPSVLTFSEIGSEQRQEDSDENVAYIPQDSRTMGSWSSFGEFDIKLEETMNVHPCNSFALQENIGGSYDEVPHACGPIHSHYTRQSFPQPQFVGTRPADTVENYNSLGQCLSPISIEIGTESSTESKTSVNHPFVLKRPLPNNHAETPRPKQGSPEIV</sequence>
<evidence type="ECO:0000313" key="3">
    <source>
        <dbReference type="Proteomes" id="UP000242519"/>
    </source>
</evidence>
<name>A0A218YV55_9HELO</name>
<protein>
    <submittedName>
        <fullName evidence="2">Beta-arrestin 2 short isoform</fullName>
    </submittedName>
</protein>
<reference evidence="2 3" key="1">
    <citation type="submission" date="2017-04" db="EMBL/GenBank/DDBJ databases">
        <title>Draft genome sequence of Marssonina coronaria NL1: causal agent of apple blotch.</title>
        <authorList>
            <person name="Cheng Q."/>
        </authorList>
    </citation>
    <scope>NUCLEOTIDE SEQUENCE [LARGE SCALE GENOMIC DNA]</scope>
    <source>
        <strain evidence="2 3">NL1</strain>
    </source>
</reference>
<proteinExistence type="predicted"/>
<dbReference type="Proteomes" id="UP000242519">
    <property type="component" value="Unassembled WGS sequence"/>
</dbReference>
<comment type="caution">
    <text evidence="2">The sequence shown here is derived from an EMBL/GenBank/DDBJ whole genome shotgun (WGS) entry which is preliminary data.</text>
</comment>
<dbReference type="EMBL" id="MZNU01000361">
    <property type="protein sequence ID" value="OWO99376.1"/>
    <property type="molecule type" value="Genomic_DNA"/>
</dbReference>
<gene>
    <name evidence="2" type="ORF">B2J93_8773</name>
</gene>
<dbReference type="AlphaFoldDB" id="A0A218YV55"/>
<evidence type="ECO:0000256" key="1">
    <source>
        <dbReference type="SAM" id="MobiDB-lite"/>
    </source>
</evidence>
<evidence type="ECO:0000313" key="2">
    <source>
        <dbReference type="EMBL" id="OWO99376.1"/>
    </source>
</evidence>
<feature type="region of interest" description="Disordered" evidence="1">
    <location>
        <begin position="170"/>
        <end position="207"/>
    </location>
</feature>
<organism evidence="2 3">
    <name type="scientific">Diplocarpon coronariae</name>
    <dbReference type="NCBI Taxonomy" id="2795749"/>
    <lineage>
        <taxon>Eukaryota</taxon>
        <taxon>Fungi</taxon>
        <taxon>Dikarya</taxon>
        <taxon>Ascomycota</taxon>
        <taxon>Pezizomycotina</taxon>
        <taxon>Leotiomycetes</taxon>
        <taxon>Helotiales</taxon>
        <taxon>Drepanopezizaceae</taxon>
        <taxon>Diplocarpon</taxon>
    </lineage>
</organism>
<dbReference type="InParanoid" id="A0A218YV55"/>
<keyword evidence="3" id="KW-1185">Reference proteome</keyword>